<dbReference type="EMBL" id="LKEB01000099">
    <property type="protein sequence ID" value="ROV90253.1"/>
    <property type="molecule type" value="Genomic_DNA"/>
</dbReference>
<dbReference type="InParanoid" id="A0A423VGW1"/>
<name>A0A423VGW1_9PEZI</name>
<feature type="chain" id="PRO_5019445781" description="Apple domain-containing protein" evidence="1">
    <location>
        <begin position="27"/>
        <end position="190"/>
    </location>
</feature>
<comment type="caution">
    <text evidence="2">The sequence shown here is derived from an EMBL/GenBank/DDBJ whole genome shotgun (WGS) entry which is preliminary data.</text>
</comment>
<proteinExistence type="predicted"/>
<evidence type="ECO:0000256" key="1">
    <source>
        <dbReference type="SAM" id="SignalP"/>
    </source>
</evidence>
<evidence type="ECO:0000313" key="3">
    <source>
        <dbReference type="Proteomes" id="UP000285146"/>
    </source>
</evidence>
<evidence type="ECO:0008006" key="4">
    <source>
        <dbReference type="Google" id="ProtNLM"/>
    </source>
</evidence>
<feature type="signal peptide" evidence="1">
    <location>
        <begin position="1"/>
        <end position="26"/>
    </location>
</feature>
<reference evidence="2 3" key="1">
    <citation type="submission" date="2015-09" db="EMBL/GenBank/DDBJ databases">
        <title>Host preference determinants of Valsa canker pathogens revealed by comparative genomics.</title>
        <authorList>
            <person name="Yin Z."/>
            <person name="Huang L."/>
        </authorList>
    </citation>
    <scope>NUCLEOTIDE SEQUENCE [LARGE SCALE GENOMIC DNA]</scope>
    <source>
        <strain evidence="2 3">SXYLt</strain>
    </source>
</reference>
<gene>
    <name evidence="2" type="ORF">VPNG_09912</name>
</gene>
<accession>A0A423VGW1</accession>
<dbReference type="AlphaFoldDB" id="A0A423VGW1"/>
<protein>
    <recommendedName>
        <fullName evidence="4">Apple domain-containing protein</fullName>
    </recommendedName>
</protein>
<keyword evidence="1" id="KW-0732">Signal</keyword>
<organism evidence="2 3">
    <name type="scientific">Cytospora leucostoma</name>
    <dbReference type="NCBI Taxonomy" id="1230097"/>
    <lineage>
        <taxon>Eukaryota</taxon>
        <taxon>Fungi</taxon>
        <taxon>Dikarya</taxon>
        <taxon>Ascomycota</taxon>
        <taxon>Pezizomycotina</taxon>
        <taxon>Sordariomycetes</taxon>
        <taxon>Sordariomycetidae</taxon>
        <taxon>Diaporthales</taxon>
        <taxon>Cytosporaceae</taxon>
        <taxon>Cytospora</taxon>
    </lineage>
</organism>
<dbReference type="OrthoDB" id="5229184at2759"/>
<keyword evidence="3" id="KW-1185">Reference proteome</keyword>
<evidence type="ECO:0000313" key="2">
    <source>
        <dbReference type="EMBL" id="ROV90253.1"/>
    </source>
</evidence>
<dbReference type="Proteomes" id="UP000285146">
    <property type="component" value="Unassembled WGS sequence"/>
</dbReference>
<sequence>MRTIAKYALPVLGALAAVAIAAPAQAKQPDGGVQDRAATDVTNEDASATCVYGVPASSSVKTYAAVAALGTSRSYDVDESFASTHAVGSAMPQYIRVQLEPWGSGLTAKRIPPQNLYMSPGSAPNDYASFKCQYACNGTPGCVSFFGRFVHVNSTTAHFECLTFGALLDEGAFTSESKNVANGGFNKLCD</sequence>